<keyword evidence="2" id="KW-0472">Membrane</keyword>
<feature type="compositionally biased region" description="Basic and acidic residues" evidence="1">
    <location>
        <begin position="1"/>
        <end position="10"/>
    </location>
</feature>
<dbReference type="Pfam" id="PF04749">
    <property type="entry name" value="PLAC8"/>
    <property type="match status" value="1"/>
</dbReference>
<feature type="transmembrane region" description="Helical" evidence="2">
    <location>
        <begin position="171"/>
        <end position="189"/>
    </location>
</feature>
<keyword evidence="2" id="KW-0812">Transmembrane</keyword>
<dbReference type="InterPro" id="IPR006461">
    <property type="entry name" value="PLAC_motif_containing"/>
</dbReference>
<comment type="caution">
    <text evidence="3">The sequence shown here is derived from an EMBL/GenBank/DDBJ whole genome shotgun (WGS) entry which is preliminary data.</text>
</comment>
<evidence type="ECO:0000256" key="1">
    <source>
        <dbReference type="SAM" id="MobiDB-lite"/>
    </source>
</evidence>
<evidence type="ECO:0000256" key="2">
    <source>
        <dbReference type="SAM" id="Phobius"/>
    </source>
</evidence>
<reference evidence="4" key="1">
    <citation type="submission" date="2024-07" db="EMBL/GenBank/DDBJ databases">
        <title>Two chromosome-level genome assemblies of Korean endemic species Abeliophyllum distichum and Forsythia ovata (Oleaceae).</title>
        <authorList>
            <person name="Jang H."/>
        </authorList>
    </citation>
    <scope>NUCLEOTIDE SEQUENCE [LARGE SCALE GENOMIC DNA]</scope>
</reference>
<dbReference type="AlphaFoldDB" id="A0ABD1QGT6"/>
<feature type="transmembrane region" description="Helical" evidence="2">
    <location>
        <begin position="119"/>
        <end position="140"/>
    </location>
</feature>
<evidence type="ECO:0000313" key="3">
    <source>
        <dbReference type="EMBL" id="KAL2475443.1"/>
    </source>
</evidence>
<dbReference type="NCBIfam" id="TIGR01571">
    <property type="entry name" value="A_thal_Cys_rich"/>
    <property type="match status" value="1"/>
</dbReference>
<accession>A0ABD1QGT6</accession>
<name>A0ABD1QGT6_9LAMI</name>
<keyword evidence="2" id="KW-1133">Transmembrane helix</keyword>
<protein>
    <submittedName>
        <fullName evidence="3">PLAC8 family protein</fullName>
    </submittedName>
</protein>
<dbReference type="PANTHER" id="PTHR15907">
    <property type="entry name" value="DUF614 FAMILY PROTEIN-RELATED"/>
    <property type="match status" value="1"/>
</dbReference>
<proteinExistence type="predicted"/>
<gene>
    <name evidence="3" type="ORF">Adt_36179</name>
</gene>
<keyword evidence="4" id="KW-1185">Reference proteome</keyword>
<evidence type="ECO:0000313" key="4">
    <source>
        <dbReference type="Proteomes" id="UP001604336"/>
    </source>
</evidence>
<dbReference type="EMBL" id="JBFOLK010000011">
    <property type="protein sequence ID" value="KAL2475443.1"/>
    <property type="molecule type" value="Genomic_DNA"/>
</dbReference>
<feature type="region of interest" description="Disordered" evidence="1">
    <location>
        <begin position="1"/>
        <end position="23"/>
    </location>
</feature>
<feature type="transmembrane region" description="Helical" evidence="2">
    <location>
        <begin position="146"/>
        <end position="164"/>
    </location>
</feature>
<organism evidence="3 4">
    <name type="scientific">Abeliophyllum distichum</name>
    <dbReference type="NCBI Taxonomy" id="126358"/>
    <lineage>
        <taxon>Eukaryota</taxon>
        <taxon>Viridiplantae</taxon>
        <taxon>Streptophyta</taxon>
        <taxon>Embryophyta</taxon>
        <taxon>Tracheophyta</taxon>
        <taxon>Spermatophyta</taxon>
        <taxon>Magnoliopsida</taxon>
        <taxon>eudicotyledons</taxon>
        <taxon>Gunneridae</taxon>
        <taxon>Pentapetalae</taxon>
        <taxon>asterids</taxon>
        <taxon>lamiids</taxon>
        <taxon>Lamiales</taxon>
        <taxon>Oleaceae</taxon>
        <taxon>Forsythieae</taxon>
        <taxon>Abeliophyllum</taxon>
    </lineage>
</organism>
<sequence>METGLEKREVGGGLAAAAAEEEEEEEERLLMEGIAVLDFDMLCSTVAMQAQKGTWGKLNESNEEEEEAILYRNNENGGGVFRMWEGELIYDCFDDRQIALQSTCCPCYRFGRNMKRAGLVLLSSVLGWLREGSCSVPYLVEEMKIGFFYSILLVIALSNLLAFIITRRRCFLYLTIAFTVLVGTYVGFYRSHIRKKFNIKGSDSSLDDCVYHLICPCCTLSQESRTLEMNNVQDGIWHGRGDTICVGSYSEDHSLRFNKRKRKRKRKRKVKVKVKVKVAVDGGEDVGVYEVDEQWLSGVVFVVGIVVVGTGCGGD</sequence>
<dbReference type="Proteomes" id="UP001604336">
    <property type="component" value="Unassembled WGS sequence"/>
</dbReference>